<feature type="transmembrane region" description="Helical" evidence="1">
    <location>
        <begin position="40"/>
        <end position="65"/>
    </location>
</feature>
<organism evidence="2 3">
    <name type="scientific">Aliidiomarina sanyensis</name>
    <dbReference type="NCBI Taxonomy" id="1249555"/>
    <lineage>
        <taxon>Bacteria</taxon>
        <taxon>Pseudomonadati</taxon>
        <taxon>Pseudomonadota</taxon>
        <taxon>Gammaproteobacteria</taxon>
        <taxon>Alteromonadales</taxon>
        <taxon>Idiomarinaceae</taxon>
        <taxon>Aliidiomarina</taxon>
    </lineage>
</organism>
<comment type="caution">
    <text evidence="2">The sequence shown here is derived from an EMBL/GenBank/DDBJ whole genome shotgun (WGS) entry which is preliminary data.</text>
</comment>
<gene>
    <name evidence="2" type="ORF">CWE11_05420</name>
</gene>
<dbReference type="Pfam" id="PF11174">
    <property type="entry name" value="DUF2970"/>
    <property type="match status" value="1"/>
</dbReference>
<keyword evidence="1" id="KW-0812">Transmembrane</keyword>
<evidence type="ECO:0000256" key="1">
    <source>
        <dbReference type="SAM" id="Phobius"/>
    </source>
</evidence>
<dbReference type="OrthoDB" id="5625885at2"/>
<keyword evidence="1" id="KW-0472">Membrane</keyword>
<feature type="transmembrane region" description="Helical" evidence="1">
    <location>
        <begin position="9"/>
        <end position="28"/>
    </location>
</feature>
<dbReference type="Proteomes" id="UP000288405">
    <property type="component" value="Unassembled WGS sequence"/>
</dbReference>
<dbReference type="InterPro" id="IPR021344">
    <property type="entry name" value="DUF2970"/>
</dbReference>
<dbReference type="RefSeq" id="WP_126776585.1">
    <property type="nucleotide sequence ID" value="NZ_PIPM01000004.1"/>
</dbReference>
<evidence type="ECO:0008006" key="4">
    <source>
        <dbReference type="Google" id="ProtNLM"/>
    </source>
</evidence>
<accession>A0A432WK86</accession>
<dbReference type="AlphaFoldDB" id="A0A432WK86"/>
<dbReference type="EMBL" id="PIPM01000004">
    <property type="protein sequence ID" value="RUO34168.1"/>
    <property type="molecule type" value="Genomic_DNA"/>
</dbReference>
<name>A0A432WK86_9GAMM</name>
<evidence type="ECO:0000313" key="2">
    <source>
        <dbReference type="EMBL" id="RUO34168.1"/>
    </source>
</evidence>
<keyword evidence="3" id="KW-1185">Reference proteome</keyword>
<reference evidence="2 3" key="1">
    <citation type="journal article" date="2011" name="Front. Microbiol.">
        <title>Genomic signatures of strain selection and enhancement in Bacillus atrophaeus var. globigii, a historical biowarfare simulant.</title>
        <authorList>
            <person name="Gibbons H.S."/>
            <person name="Broomall S.M."/>
            <person name="McNew L.A."/>
            <person name="Daligault H."/>
            <person name="Chapman C."/>
            <person name="Bruce D."/>
            <person name="Karavis M."/>
            <person name="Krepps M."/>
            <person name="McGregor P.A."/>
            <person name="Hong C."/>
            <person name="Park K.H."/>
            <person name="Akmal A."/>
            <person name="Feldman A."/>
            <person name="Lin J.S."/>
            <person name="Chang W.E."/>
            <person name="Higgs B.W."/>
            <person name="Demirev P."/>
            <person name="Lindquist J."/>
            <person name="Liem A."/>
            <person name="Fochler E."/>
            <person name="Read T.D."/>
            <person name="Tapia R."/>
            <person name="Johnson S."/>
            <person name="Bishop-Lilly K.A."/>
            <person name="Detter C."/>
            <person name="Han C."/>
            <person name="Sozhamannan S."/>
            <person name="Rosenzweig C.N."/>
            <person name="Skowronski E.W."/>
        </authorList>
    </citation>
    <scope>NUCLEOTIDE SEQUENCE [LARGE SCALE GENOMIC DNA]</scope>
    <source>
        <strain evidence="2 3">GYP-17</strain>
    </source>
</reference>
<sequence length="69" mass="7605">MTDSEQKPGLFAVVMSVLAAMFGVQTEANRKRDFSQGHPLAYIIVFILILVLFVLSVAALVRLVMHLTS</sequence>
<protein>
    <recommendedName>
        <fullName evidence="4">DUF2970 domain-containing protein</fullName>
    </recommendedName>
</protein>
<proteinExistence type="predicted"/>
<evidence type="ECO:0000313" key="3">
    <source>
        <dbReference type="Proteomes" id="UP000288405"/>
    </source>
</evidence>
<keyword evidence="1" id="KW-1133">Transmembrane helix</keyword>